<dbReference type="NCBIfam" id="TIGR01194">
    <property type="entry name" value="cyc_pep_trnsptr"/>
    <property type="match status" value="1"/>
</dbReference>
<evidence type="ECO:0000313" key="11">
    <source>
        <dbReference type="EMBL" id="GAA4950898.1"/>
    </source>
</evidence>
<evidence type="ECO:0000313" key="12">
    <source>
        <dbReference type="Proteomes" id="UP001409585"/>
    </source>
</evidence>
<sequence>MLKQLYLKYKWYLLITVPMSVLLGMTSMMVVAIISDAIGNGLDDMSFGAGWFFSVISVLFVLGLITELIRSSLYAKVIFDIQEVMVGRVAATPLAQLESLGLSKVVATLSEDIEKAVKFFHVLPVLFINIAIVLCGLAFMAYLSPGLFAIVCVGIVVIGVGITLLVLSTKQQRVELRELIDTMMGNYQCLVLGAKEMALSQNRRRAYGQSVLQTLAGMRARTRNVLSVLALMEQWAQVALFVILGGIVFFSAAYFDLTTEVVVAFVMTMLFMLEPIEIIIKSADEIVEAQVAFEKIDKLNLKPALNNPFDDLADANIGNKFAVDGISNNLRGEQGLVLNNVGYTYSKKNDSGEQTFSLGPIDVEFCPGQLTYIIGGNGSGKSTLIKVLSGLYPASSGNIALGGVSVTRDNIVAFREHFALISADFYLYEQVVDAKGDPGDIAFVQRWLQRFGLAPKIKVDSESRLSQLDLSQGQRKRLALLHVLCEDKPIIVLDEWAADQDPVFKRVFYEQILPELKAKGKVLIVITHDDNYFHHADRILKCEEGKIVSWENDQADSHHGSNGIAKNLSPASSEAGQAATVI</sequence>
<feature type="region of interest" description="Disordered" evidence="7">
    <location>
        <begin position="558"/>
        <end position="582"/>
    </location>
</feature>
<protein>
    <submittedName>
        <fullName evidence="11">Cyclic peptide export ABC transporter</fullName>
    </submittedName>
</protein>
<accession>A0AAV3U5G3</accession>
<dbReference type="GO" id="GO:1904680">
    <property type="term" value="F:peptide transmembrane transporter activity"/>
    <property type="evidence" value="ECO:0007669"/>
    <property type="project" value="InterPro"/>
</dbReference>
<dbReference type="InterPro" id="IPR036640">
    <property type="entry name" value="ABC1_TM_sf"/>
</dbReference>
<dbReference type="InterPro" id="IPR003439">
    <property type="entry name" value="ABC_transporter-like_ATP-bd"/>
</dbReference>
<dbReference type="PROSITE" id="PS50929">
    <property type="entry name" value="ABC_TM1F"/>
    <property type="match status" value="1"/>
</dbReference>
<evidence type="ECO:0000256" key="6">
    <source>
        <dbReference type="ARBA" id="ARBA00023136"/>
    </source>
</evidence>
<dbReference type="GO" id="GO:0016887">
    <property type="term" value="F:ATP hydrolysis activity"/>
    <property type="evidence" value="ECO:0007669"/>
    <property type="project" value="InterPro"/>
</dbReference>
<dbReference type="GO" id="GO:0140359">
    <property type="term" value="F:ABC-type transporter activity"/>
    <property type="evidence" value="ECO:0007669"/>
    <property type="project" value="InterPro"/>
</dbReference>
<keyword evidence="12" id="KW-1185">Reference proteome</keyword>
<dbReference type="GO" id="GO:0015833">
    <property type="term" value="P:peptide transport"/>
    <property type="evidence" value="ECO:0007669"/>
    <property type="project" value="InterPro"/>
</dbReference>
<dbReference type="InterPro" id="IPR027417">
    <property type="entry name" value="P-loop_NTPase"/>
</dbReference>
<evidence type="ECO:0000256" key="2">
    <source>
        <dbReference type="ARBA" id="ARBA00022692"/>
    </source>
</evidence>
<keyword evidence="2 8" id="KW-0812">Transmembrane</keyword>
<dbReference type="SUPFAM" id="SSF52540">
    <property type="entry name" value="P-loop containing nucleoside triphosphate hydrolases"/>
    <property type="match status" value="1"/>
</dbReference>
<dbReference type="SUPFAM" id="SSF90123">
    <property type="entry name" value="ABC transporter transmembrane region"/>
    <property type="match status" value="1"/>
</dbReference>
<feature type="domain" description="ABC transporter" evidence="9">
    <location>
        <begin position="336"/>
        <end position="569"/>
    </location>
</feature>
<feature type="transmembrane region" description="Helical" evidence="8">
    <location>
        <begin position="119"/>
        <end position="141"/>
    </location>
</feature>
<dbReference type="PANTHER" id="PTHR24221:SF654">
    <property type="entry name" value="ATP-BINDING CASSETTE SUB-FAMILY B MEMBER 6"/>
    <property type="match status" value="1"/>
</dbReference>
<evidence type="ECO:0000256" key="3">
    <source>
        <dbReference type="ARBA" id="ARBA00022741"/>
    </source>
</evidence>
<keyword evidence="3" id="KW-0547">Nucleotide-binding</keyword>
<gene>
    <name evidence="11" type="ORF">GCM10025791_34070</name>
</gene>
<dbReference type="GO" id="GO:0005886">
    <property type="term" value="C:plasma membrane"/>
    <property type="evidence" value="ECO:0007669"/>
    <property type="project" value="UniProtKB-SubCell"/>
</dbReference>
<evidence type="ECO:0000259" key="9">
    <source>
        <dbReference type="PROSITE" id="PS50893"/>
    </source>
</evidence>
<evidence type="ECO:0000256" key="7">
    <source>
        <dbReference type="SAM" id="MobiDB-lite"/>
    </source>
</evidence>
<dbReference type="Gene3D" id="1.20.1560.10">
    <property type="entry name" value="ABC transporter type 1, transmembrane domain"/>
    <property type="match status" value="1"/>
</dbReference>
<keyword evidence="5 8" id="KW-1133">Transmembrane helix</keyword>
<dbReference type="EMBL" id="BAABLX010000029">
    <property type="protein sequence ID" value="GAA4950898.1"/>
    <property type="molecule type" value="Genomic_DNA"/>
</dbReference>
<comment type="subcellular location">
    <subcellularLocation>
        <location evidence="1">Cell membrane</location>
        <topology evidence="1">Multi-pass membrane protein</topology>
    </subcellularLocation>
</comment>
<dbReference type="GO" id="GO:0034040">
    <property type="term" value="F:ATPase-coupled lipid transmembrane transporter activity"/>
    <property type="evidence" value="ECO:0007669"/>
    <property type="project" value="TreeGrafter"/>
</dbReference>
<dbReference type="GO" id="GO:0005524">
    <property type="term" value="F:ATP binding"/>
    <property type="evidence" value="ECO:0007669"/>
    <property type="project" value="UniProtKB-KW"/>
</dbReference>
<dbReference type="InterPro" id="IPR011527">
    <property type="entry name" value="ABC1_TM_dom"/>
</dbReference>
<dbReference type="InterPro" id="IPR005898">
    <property type="entry name" value="Cyc_pep_transpt_SyrD/YojI"/>
</dbReference>
<dbReference type="SMART" id="SM00382">
    <property type="entry name" value="AAA"/>
    <property type="match status" value="1"/>
</dbReference>
<dbReference type="RefSeq" id="WP_345425149.1">
    <property type="nucleotide sequence ID" value="NZ_AP031496.1"/>
</dbReference>
<dbReference type="InterPro" id="IPR039421">
    <property type="entry name" value="Type_1_exporter"/>
</dbReference>
<dbReference type="PROSITE" id="PS50893">
    <property type="entry name" value="ABC_TRANSPORTER_2"/>
    <property type="match status" value="1"/>
</dbReference>
<organism evidence="11 12">
    <name type="scientific">Halioxenophilus aromaticivorans</name>
    <dbReference type="NCBI Taxonomy" id="1306992"/>
    <lineage>
        <taxon>Bacteria</taxon>
        <taxon>Pseudomonadati</taxon>
        <taxon>Pseudomonadota</taxon>
        <taxon>Gammaproteobacteria</taxon>
        <taxon>Alteromonadales</taxon>
        <taxon>Alteromonadaceae</taxon>
        <taxon>Halioxenophilus</taxon>
    </lineage>
</organism>
<feature type="transmembrane region" description="Helical" evidence="8">
    <location>
        <begin position="235"/>
        <end position="255"/>
    </location>
</feature>
<feature type="transmembrane region" description="Helical" evidence="8">
    <location>
        <begin position="12"/>
        <end position="35"/>
    </location>
</feature>
<keyword evidence="6 8" id="KW-0472">Membrane</keyword>
<feature type="domain" description="ABC transmembrane type-1" evidence="10">
    <location>
        <begin position="20"/>
        <end position="288"/>
    </location>
</feature>
<feature type="transmembrane region" description="Helical" evidence="8">
    <location>
        <begin position="47"/>
        <end position="69"/>
    </location>
</feature>
<dbReference type="Proteomes" id="UP001409585">
    <property type="component" value="Unassembled WGS sequence"/>
</dbReference>
<comment type="caution">
    <text evidence="11">The sequence shown here is derived from an EMBL/GenBank/DDBJ whole genome shotgun (WGS) entry which is preliminary data.</text>
</comment>
<dbReference type="PANTHER" id="PTHR24221">
    <property type="entry name" value="ATP-BINDING CASSETTE SUB-FAMILY B"/>
    <property type="match status" value="1"/>
</dbReference>
<dbReference type="Gene3D" id="3.40.50.300">
    <property type="entry name" value="P-loop containing nucleotide triphosphate hydrolases"/>
    <property type="match status" value="1"/>
</dbReference>
<evidence type="ECO:0000256" key="5">
    <source>
        <dbReference type="ARBA" id="ARBA00022989"/>
    </source>
</evidence>
<dbReference type="Pfam" id="PF00005">
    <property type="entry name" value="ABC_tran"/>
    <property type="match status" value="1"/>
</dbReference>
<proteinExistence type="predicted"/>
<reference evidence="12" key="1">
    <citation type="journal article" date="2019" name="Int. J. Syst. Evol. Microbiol.">
        <title>The Global Catalogue of Microorganisms (GCM) 10K type strain sequencing project: providing services to taxonomists for standard genome sequencing and annotation.</title>
        <authorList>
            <consortium name="The Broad Institute Genomics Platform"/>
            <consortium name="The Broad Institute Genome Sequencing Center for Infectious Disease"/>
            <person name="Wu L."/>
            <person name="Ma J."/>
        </authorList>
    </citation>
    <scope>NUCLEOTIDE SEQUENCE [LARGE SCALE GENOMIC DNA]</scope>
    <source>
        <strain evidence="12">JCM 19134</strain>
    </source>
</reference>
<feature type="transmembrane region" description="Helical" evidence="8">
    <location>
        <begin position="147"/>
        <end position="167"/>
    </location>
</feature>
<evidence type="ECO:0000259" key="10">
    <source>
        <dbReference type="PROSITE" id="PS50929"/>
    </source>
</evidence>
<dbReference type="InterPro" id="IPR003593">
    <property type="entry name" value="AAA+_ATPase"/>
</dbReference>
<evidence type="ECO:0000256" key="1">
    <source>
        <dbReference type="ARBA" id="ARBA00004651"/>
    </source>
</evidence>
<keyword evidence="4" id="KW-0067">ATP-binding</keyword>
<evidence type="ECO:0000256" key="4">
    <source>
        <dbReference type="ARBA" id="ARBA00022840"/>
    </source>
</evidence>
<evidence type="ECO:0000256" key="8">
    <source>
        <dbReference type="SAM" id="Phobius"/>
    </source>
</evidence>
<name>A0AAV3U5G3_9ALTE</name>
<dbReference type="AlphaFoldDB" id="A0AAV3U5G3"/>